<keyword evidence="3" id="KW-0479">Metal-binding</keyword>
<evidence type="ECO:0000313" key="12">
    <source>
        <dbReference type="Proteomes" id="UP000447873"/>
    </source>
</evidence>
<dbReference type="CDD" id="cd16630">
    <property type="entry name" value="RING-HC_RBR_RNF216"/>
    <property type="match status" value="1"/>
</dbReference>
<evidence type="ECO:0000256" key="8">
    <source>
        <dbReference type="SAM" id="MobiDB-lite"/>
    </source>
</evidence>
<evidence type="ECO:0000313" key="11">
    <source>
        <dbReference type="EMBL" id="KAE9981083.1"/>
    </source>
</evidence>
<evidence type="ECO:0000259" key="9">
    <source>
        <dbReference type="PROSITE" id="PS51140"/>
    </source>
</evidence>
<feature type="compositionally biased region" description="Basic and acidic residues" evidence="8">
    <location>
        <begin position="17"/>
        <end position="26"/>
    </location>
</feature>
<dbReference type="Pfam" id="PF26191">
    <property type="entry name" value="RING-HC_RBR_RNF216"/>
    <property type="match status" value="1"/>
</dbReference>
<dbReference type="InterPro" id="IPR047546">
    <property type="entry name" value="Rcat_RBR_RNF216"/>
</dbReference>
<dbReference type="Gene3D" id="1.20.120.1750">
    <property type="match status" value="1"/>
</dbReference>
<evidence type="ECO:0000256" key="1">
    <source>
        <dbReference type="ARBA" id="ARBA00004906"/>
    </source>
</evidence>
<dbReference type="InterPro" id="IPR044066">
    <property type="entry name" value="TRIAD_supradom"/>
</dbReference>
<keyword evidence="4" id="KW-0677">Repeat</keyword>
<feature type="domain" description="CUE" evidence="9">
    <location>
        <begin position="43"/>
        <end position="88"/>
    </location>
</feature>
<evidence type="ECO:0000256" key="7">
    <source>
        <dbReference type="ARBA" id="ARBA00022833"/>
    </source>
</evidence>
<keyword evidence="5" id="KW-0863">Zinc-finger</keyword>
<proteinExistence type="predicted"/>
<keyword evidence="7" id="KW-0862">Zinc</keyword>
<dbReference type="PANTHER" id="PTHR22770">
    <property type="entry name" value="UBIQUITIN CONJUGATING ENZYME 7 INTERACTING PROTEIN-RELATED"/>
    <property type="match status" value="1"/>
</dbReference>
<comment type="caution">
    <text evidence="11">The sequence shown here is derived from an EMBL/GenBank/DDBJ whole genome shotgun (WGS) entry which is preliminary data.</text>
</comment>
<dbReference type="Pfam" id="PF26112">
    <property type="entry name" value="UBA_RNF216"/>
    <property type="match status" value="1"/>
</dbReference>
<evidence type="ECO:0000256" key="4">
    <source>
        <dbReference type="ARBA" id="ARBA00022737"/>
    </source>
</evidence>
<dbReference type="Pfam" id="PF26200">
    <property type="entry name" value="Rcat_RNF216"/>
    <property type="match status" value="1"/>
</dbReference>
<evidence type="ECO:0000256" key="3">
    <source>
        <dbReference type="ARBA" id="ARBA00022723"/>
    </source>
</evidence>
<dbReference type="Proteomes" id="UP000447873">
    <property type="component" value="Unassembled WGS sequence"/>
</dbReference>
<evidence type="ECO:0000259" key="10">
    <source>
        <dbReference type="PROSITE" id="PS51873"/>
    </source>
</evidence>
<dbReference type="GO" id="GO:0016740">
    <property type="term" value="F:transferase activity"/>
    <property type="evidence" value="ECO:0007669"/>
    <property type="project" value="UniProtKB-KW"/>
</dbReference>
<gene>
    <name evidence="11" type="ORF">EG328_011880</name>
</gene>
<dbReference type="PROSITE" id="PS51140">
    <property type="entry name" value="CUE"/>
    <property type="match status" value="1"/>
</dbReference>
<dbReference type="InterPro" id="IPR058758">
    <property type="entry name" value="UBA_RNF216"/>
</dbReference>
<evidence type="ECO:0000256" key="5">
    <source>
        <dbReference type="ARBA" id="ARBA00022771"/>
    </source>
</evidence>
<name>A0A8H3Z2S3_VENIN</name>
<dbReference type="OrthoDB" id="10009520at2759"/>
<comment type="pathway">
    <text evidence="1">Protein modification; protein ubiquitination.</text>
</comment>
<organism evidence="11 12">
    <name type="scientific">Venturia inaequalis</name>
    <name type="common">Apple scab fungus</name>
    <dbReference type="NCBI Taxonomy" id="5025"/>
    <lineage>
        <taxon>Eukaryota</taxon>
        <taxon>Fungi</taxon>
        <taxon>Dikarya</taxon>
        <taxon>Ascomycota</taxon>
        <taxon>Pezizomycotina</taxon>
        <taxon>Dothideomycetes</taxon>
        <taxon>Pleosporomycetidae</taxon>
        <taxon>Venturiales</taxon>
        <taxon>Venturiaceae</taxon>
        <taxon>Venturia</taxon>
    </lineage>
</organism>
<accession>A0A8H3Z2S3</accession>
<dbReference type="EMBL" id="WNWS01000094">
    <property type="protein sequence ID" value="KAE9981083.1"/>
    <property type="molecule type" value="Genomic_DNA"/>
</dbReference>
<dbReference type="SUPFAM" id="SSF57850">
    <property type="entry name" value="RING/U-box"/>
    <property type="match status" value="1"/>
</dbReference>
<dbReference type="InterPro" id="IPR047544">
    <property type="entry name" value="RING-HC_RBR_RNF216"/>
</dbReference>
<dbReference type="GO" id="GO:0043130">
    <property type="term" value="F:ubiquitin binding"/>
    <property type="evidence" value="ECO:0007669"/>
    <property type="project" value="InterPro"/>
</dbReference>
<sequence>MTSVFSSMVLPSAKRQASQEETKTNDENLFTHTLIPEEPDLRVLNNALRALLEVFPNVQPEVLREMLARVSETSRLEIVTEQLLKNETKWVQGRYRREGDAMSNRGKVTARQKSQRVENMALPREETFRNQDYKFAVKEALYDEFKGLSHSTIKAVLAECNYHYTPARTALLSINSKSWRSSLTNFFFRRKTPSVDHHPLLTWSSGSGTLASSGKRQRALRLVPTKNAELNQELYEDLLAPALAKEREAQEIVDHALAHQLFEQEATEAGEEYDCECCYSTVTINHITVCNDGGHFLCFRCVTHTINEAIYGQGWTKSIDLSTGTLRCMAPLSVGECNGCVPLELVRRAVEDKDSGKQTMQRLHDRVASESLLQSKLQIVHCPFCSYAEVDELSLRSHHIQWSFRNPKELGLLSAWAIFMLASSWPNLFEYLLPLTAVAFLLSYYLPNPFMSPLIRMSRKARGLRFTCQSPLCGKQSCLHCHSLWRDVHECYSSQLSNLQQALESAMTGAIKRTCPKCNMSFVKSAGCNKLVCVCGYQMCYLCRADLGQEGYHHFCQHFRANGGQCKECEKCDLYRNEDETAVIKKARGIAEKEWWSNEGKGVSKDLVARTQPLLGVNWWDWSVWENWIDMLVERLVLVRV</sequence>
<evidence type="ECO:0008006" key="13">
    <source>
        <dbReference type="Google" id="ProtNLM"/>
    </source>
</evidence>
<feature type="domain" description="RING-type" evidence="10">
    <location>
        <begin position="271"/>
        <end position="570"/>
    </location>
</feature>
<dbReference type="GO" id="GO:0008270">
    <property type="term" value="F:zinc ion binding"/>
    <property type="evidence" value="ECO:0007669"/>
    <property type="project" value="UniProtKB-KW"/>
</dbReference>
<dbReference type="PROSITE" id="PS51873">
    <property type="entry name" value="TRIAD"/>
    <property type="match status" value="1"/>
</dbReference>
<dbReference type="PANTHER" id="PTHR22770:SF42">
    <property type="entry name" value="FINGER PROTEIN (ZIN), PUTATIVE (AFU_ORTHOLOGUE AFUA_4G03910)-RELATED"/>
    <property type="match status" value="1"/>
</dbReference>
<evidence type="ECO:0000256" key="2">
    <source>
        <dbReference type="ARBA" id="ARBA00022679"/>
    </source>
</evidence>
<dbReference type="InterPro" id="IPR051628">
    <property type="entry name" value="LUBAC_E3_Ligases"/>
</dbReference>
<dbReference type="CDD" id="cd20353">
    <property type="entry name" value="Rcat_RBR_RNF216"/>
    <property type="match status" value="1"/>
</dbReference>
<dbReference type="AlphaFoldDB" id="A0A8H3Z2S3"/>
<keyword evidence="2" id="KW-0808">Transferase</keyword>
<reference evidence="11 12" key="1">
    <citation type="submission" date="2018-12" db="EMBL/GenBank/DDBJ databases">
        <title>Venturia inaequalis Genome Resource.</title>
        <authorList>
            <person name="Lichtner F.J."/>
        </authorList>
    </citation>
    <scope>NUCLEOTIDE SEQUENCE [LARGE SCALE GENOMIC DNA]</scope>
    <source>
        <strain evidence="11 12">120213</strain>
    </source>
</reference>
<keyword evidence="6" id="KW-0833">Ubl conjugation pathway</keyword>
<protein>
    <recommendedName>
        <fullName evidence="13">RING-type domain-containing protein</fullName>
    </recommendedName>
</protein>
<dbReference type="InterPro" id="IPR003892">
    <property type="entry name" value="CUE"/>
</dbReference>
<feature type="region of interest" description="Disordered" evidence="8">
    <location>
        <begin position="1"/>
        <end position="26"/>
    </location>
</feature>
<evidence type="ECO:0000256" key="6">
    <source>
        <dbReference type="ARBA" id="ARBA00022786"/>
    </source>
</evidence>